<accession>A0A1E3WPZ2</accession>
<organism evidence="1 2">
    <name type="scientific">Vibrio scophthalmi</name>
    <dbReference type="NCBI Taxonomy" id="45658"/>
    <lineage>
        <taxon>Bacteria</taxon>
        <taxon>Pseudomonadati</taxon>
        <taxon>Pseudomonadota</taxon>
        <taxon>Gammaproteobacteria</taxon>
        <taxon>Vibrionales</taxon>
        <taxon>Vibrionaceae</taxon>
        <taxon>Vibrio</taxon>
    </lineage>
</organism>
<protein>
    <submittedName>
        <fullName evidence="1">Uncharacterized protein</fullName>
    </submittedName>
</protein>
<dbReference type="RefSeq" id="WP_069446894.1">
    <property type="nucleotide sequence ID" value="NZ_MDCJ01000002.1"/>
</dbReference>
<dbReference type="AlphaFoldDB" id="A0A1E3WPZ2"/>
<proteinExistence type="predicted"/>
<comment type="caution">
    <text evidence="1">The sequence shown here is derived from an EMBL/GenBank/DDBJ whole genome shotgun (WGS) entry which is preliminary data.</text>
</comment>
<reference evidence="1 2" key="1">
    <citation type="submission" date="2016-08" db="EMBL/GenBank/DDBJ databases">
        <title>Genome sequencing of Vibrio scophthalmi strain FP3289, an isolated from Paralichthys olivaceus.</title>
        <authorList>
            <person name="Han H.-J."/>
        </authorList>
    </citation>
    <scope>NUCLEOTIDE SEQUENCE [LARGE SCALE GENOMIC DNA]</scope>
    <source>
        <strain evidence="1 2">FP3289</strain>
    </source>
</reference>
<dbReference type="PATRIC" id="fig|45658.8.peg.2116"/>
<name>A0A1E3WPZ2_9VIBR</name>
<evidence type="ECO:0000313" key="1">
    <source>
        <dbReference type="EMBL" id="ODS11840.1"/>
    </source>
</evidence>
<sequence length="902" mass="104624">MSEFDKTVFISVDPHDPDSIASALSEYRQRLVDGTAFRLHMNTLFNIEFVDPSGRALKVDDAGANRNLVNRVFNAYRMHEKKKYVSEPVLFACALNFPQLQPELELTAQAMVDFSRSRNDYGDLMLSANNLFGIEALFLLAKVNPAHSFYLSSFVVPYWNTESWTVPFDMLMALVDELGWSRDLIKAYIWSDAENLRRHFYMDRDGYQHQMDLLSHFAAHPEDYPWFKQQLIKRLSQQPLLSTPGWDLEHPTLSFYYSLGLWQVEAPYYQHEEYQDQVKQQLILGLRVDEEAIGLLEQIEAEYPGVNLSQVPASCQQENRYEQWEHTRIRDEEPEEEEETPLEEVWSEQEWRSCYLPLNPRLEKITQSRLDNIDDKIKGLDELISEHLPTHLGGCLYATWRLNDHMENEPEEYELIEWLEEHLPTALTDPLIRFSELDKAQKEEVRTWLTQVDCASDDAQMITLLGSRLFCDGGRAGDMISPTQPAYALLNHYDGYQRAILTLFWLMEVFASGELESDLAILVKRHWQLWNAIAPQSVIEHVFSFWADYPLYAVVNSVELEQQISERLHATGVAQADIDVYLLLAYQDVASYRPADARFWQYYCERVKAFAWAEPDDNSMIGRHQWAEREKLLKSFERCYPSQIALFFQHARVVNPEVELPIENWFQSTLITALIKKLDEEKATKISAQILDYLESGEGVESLSPEALGVPKLQGWDPYASYRKQVGPSDLIWLLPEKKAQRLAVFFSQLGKRGLHWVCCHTVEDAYVAQRIINSEVSLTERWSNEHLGHNTISKESYGMALLYAQEEWALDWLDRAGVSELMLLHFATHEAREPANFVQRLAKEGRIPDLQEWLTVENRLKLIEMLASGDITSYRASLEAFLCDDSIQVRRAVEKLLKSEN</sequence>
<evidence type="ECO:0000313" key="2">
    <source>
        <dbReference type="Proteomes" id="UP000095131"/>
    </source>
</evidence>
<dbReference type="EMBL" id="MDCJ01000002">
    <property type="protein sequence ID" value="ODS11840.1"/>
    <property type="molecule type" value="Genomic_DNA"/>
</dbReference>
<gene>
    <name evidence="1" type="ORF">VSF3289_02107</name>
</gene>
<dbReference type="Proteomes" id="UP000095131">
    <property type="component" value="Unassembled WGS sequence"/>
</dbReference>
<dbReference type="OrthoDB" id="5826322at2"/>